<dbReference type="EMBL" id="GAMC01009819">
    <property type="protein sequence ID" value="JAB96736.1"/>
    <property type="molecule type" value="mRNA"/>
</dbReference>
<reference evidence="1" key="1">
    <citation type="submission" date="2013-07" db="EMBL/GenBank/DDBJ databases">
        <authorList>
            <person name="Geib S."/>
        </authorList>
    </citation>
    <scope>NUCLEOTIDE SEQUENCE</scope>
</reference>
<gene>
    <name evidence="1" type="primary">CAV</name>
</gene>
<organism evidence="1">
    <name type="scientific">Ceratitis capitata</name>
    <name type="common">Mediterranean fruit fly</name>
    <name type="synonym">Tephritis capitata</name>
    <dbReference type="NCBI Taxonomy" id="7213"/>
    <lineage>
        <taxon>Eukaryota</taxon>
        <taxon>Metazoa</taxon>
        <taxon>Ecdysozoa</taxon>
        <taxon>Arthropoda</taxon>
        <taxon>Hexapoda</taxon>
        <taxon>Insecta</taxon>
        <taxon>Pterygota</taxon>
        <taxon>Neoptera</taxon>
        <taxon>Endopterygota</taxon>
        <taxon>Diptera</taxon>
        <taxon>Brachycera</taxon>
        <taxon>Muscomorpha</taxon>
        <taxon>Tephritoidea</taxon>
        <taxon>Tephritidae</taxon>
        <taxon>Ceratitis</taxon>
        <taxon>Ceratitis</taxon>
    </lineage>
</organism>
<name>W8BTX4_CERCA</name>
<protein>
    <submittedName>
        <fullName evidence="1">Telomere-binding protein cav</fullName>
    </submittedName>
</protein>
<accession>W8BTX4</accession>
<sequence>MDPSNMLFRLEDLTPEKLYEEYHLSKEDIRRHRALYKAYVDDFIPTRADLERKLTDEQLKELCLRRSCRVLMYRWNPVQDFIDQFTRQGRIQRWTKEKTEKLIIKGISRHKDVCMYSEEEIRIERERQWCERKKENLMRLELWEYDRIKKQPPQQEKIDLSSTKEDDVHIDVTHSEELANTVIVSPPTDVEALMAALHNSPLQSRLSDVLTITEQLAHIGALSTTTNISSKKQPSITDSIIPPLTESQSTLIPSTQNTEELAVREYAEMVEQVDVNANPILADYLNVNTESMQFEDSVILDSEADCDGTPPYCDFNDHISFTSTQSPSFK</sequence>
<evidence type="ECO:0000313" key="1">
    <source>
        <dbReference type="EMBL" id="JAB96736.1"/>
    </source>
</evidence>
<dbReference type="OrthoDB" id="7934455at2759"/>
<dbReference type="AlphaFoldDB" id="W8BTX4"/>
<proteinExistence type="evidence at transcript level"/>
<reference evidence="1" key="2">
    <citation type="journal article" date="2014" name="BMC Genomics">
        <title>A genomic perspective to assessing quality of mass-reared SIT flies used in Mediterranean fruit fly (Ceratitis capitata) eradication in California.</title>
        <authorList>
            <person name="Calla B."/>
            <person name="Hall B."/>
            <person name="Hou S."/>
            <person name="Geib S.M."/>
        </authorList>
    </citation>
    <scope>NUCLEOTIDE SEQUENCE</scope>
</reference>